<dbReference type="AlphaFoldDB" id="A0A7R8YUF1"/>
<accession>A0A7R8YUF1</accession>
<protein>
    <submittedName>
        <fullName evidence="1">Uncharacterized protein</fullName>
    </submittedName>
</protein>
<dbReference type="InParanoid" id="A0A7R8YUF1"/>
<evidence type="ECO:0000313" key="1">
    <source>
        <dbReference type="EMBL" id="CAD7086122.1"/>
    </source>
</evidence>
<evidence type="ECO:0000313" key="2">
    <source>
        <dbReference type="Proteomes" id="UP000594454"/>
    </source>
</evidence>
<name>A0A7R8YUF1_HERIL</name>
<proteinExistence type="predicted"/>
<sequence>MTDDRCWVGALCAARFSEKKFSLGREKLRCSSSTSSIVVVAALKNDEDIGVCSTVEGGRVRSRNMAEARCEDEMTKCNDCELIVDRFSKIQWDVGIFQIICLNSIKKSKKQNYLRCDC</sequence>
<organism evidence="1 2">
    <name type="scientific">Hermetia illucens</name>
    <name type="common">Black soldier fly</name>
    <dbReference type="NCBI Taxonomy" id="343691"/>
    <lineage>
        <taxon>Eukaryota</taxon>
        <taxon>Metazoa</taxon>
        <taxon>Ecdysozoa</taxon>
        <taxon>Arthropoda</taxon>
        <taxon>Hexapoda</taxon>
        <taxon>Insecta</taxon>
        <taxon>Pterygota</taxon>
        <taxon>Neoptera</taxon>
        <taxon>Endopterygota</taxon>
        <taxon>Diptera</taxon>
        <taxon>Brachycera</taxon>
        <taxon>Stratiomyomorpha</taxon>
        <taxon>Stratiomyidae</taxon>
        <taxon>Hermetiinae</taxon>
        <taxon>Hermetia</taxon>
    </lineage>
</organism>
<keyword evidence="2" id="KW-1185">Reference proteome</keyword>
<dbReference type="EMBL" id="LR899011">
    <property type="protein sequence ID" value="CAD7086122.1"/>
    <property type="molecule type" value="Genomic_DNA"/>
</dbReference>
<dbReference type="Proteomes" id="UP000594454">
    <property type="component" value="Chromosome 3"/>
</dbReference>
<reference evidence="1 2" key="1">
    <citation type="submission" date="2020-11" db="EMBL/GenBank/DDBJ databases">
        <authorList>
            <person name="Wallbank WR R."/>
            <person name="Pardo Diaz C."/>
            <person name="Kozak K."/>
            <person name="Martin S."/>
            <person name="Jiggins C."/>
            <person name="Moest M."/>
            <person name="Warren A I."/>
            <person name="Generalovic N T."/>
            <person name="Byers J.R.P. K."/>
            <person name="Montejo-Kovacevich G."/>
            <person name="Yen C E."/>
        </authorList>
    </citation>
    <scope>NUCLEOTIDE SEQUENCE [LARGE SCALE GENOMIC DNA]</scope>
</reference>
<gene>
    <name evidence="1" type="ORF">HERILL_LOCUS8918</name>
</gene>